<dbReference type="InterPro" id="IPR036249">
    <property type="entry name" value="Thioredoxin-like_sf"/>
</dbReference>
<dbReference type="KEGG" id="thu:AC731_013855"/>
<name>A0A127K7H5_9RHOO</name>
<sequence>MKMKILAAVAVVVLAIAGAFVFTQKPAAPDVAFNTLQGQSFRTADLRGKVVLVNFWATTCTTCIKEMPGLQATHDKFKARGFETVAVAMDYDPPAQVAAYVERSGLPFTFVLDRDGSIARSFEGVRLTPTTYIVNKRGEIVQKILGEPDFTKLHALIDQLLAESA</sequence>
<dbReference type="RefSeq" id="WP_004261265.1">
    <property type="nucleotide sequence ID" value="NZ_CP014646.1"/>
</dbReference>
<evidence type="ECO:0000313" key="4">
    <source>
        <dbReference type="Proteomes" id="UP000036902"/>
    </source>
</evidence>
<proteinExistence type="predicted"/>
<dbReference type="AlphaFoldDB" id="A0A127K7H5"/>
<dbReference type="EMBL" id="CP014646">
    <property type="protein sequence ID" value="AMO37918.1"/>
    <property type="molecule type" value="Genomic_DNA"/>
</dbReference>
<dbReference type="PANTHER" id="PTHR42852">
    <property type="entry name" value="THIOL:DISULFIDE INTERCHANGE PROTEIN DSBE"/>
    <property type="match status" value="1"/>
</dbReference>
<protein>
    <recommendedName>
        <fullName evidence="2">Thioredoxin domain-containing protein</fullName>
    </recommendedName>
</protein>
<feature type="signal peptide" evidence="1">
    <location>
        <begin position="1"/>
        <end position="27"/>
    </location>
</feature>
<evidence type="ECO:0000259" key="2">
    <source>
        <dbReference type="PROSITE" id="PS51352"/>
    </source>
</evidence>
<keyword evidence="1" id="KW-0732">Signal</keyword>
<accession>A0A127K7H5</accession>
<dbReference type="Gene3D" id="3.40.30.10">
    <property type="entry name" value="Glutaredoxin"/>
    <property type="match status" value="1"/>
</dbReference>
<dbReference type="Pfam" id="PF08534">
    <property type="entry name" value="Redoxin"/>
    <property type="match status" value="1"/>
</dbReference>
<dbReference type="PROSITE" id="PS51352">
    <property type="entry name" value="THIOREDOXIN_2"/>
    <property type="match status" value="1"/>
</dbReference>
<gene>
    <name evidence="3" type="ORF">AC731_013855</name>
</gene>
<dbReference type="STRING" id="1134435.AC731_013855"/>
<reference evidence="4" key="1">
    <citation type="submission" date="2016-03" db="EMBL/GenBank/DDBJ databases">
        <authorList>
            <person name="Ma C."/>
            <person name="Zhou S."/>
            <person name="Yang G."/>
        </authorList>
    </citation>
    <scope>NUCLEOTIDE SEQUENCE [LARGE SCALE GENOMIC DNA]</scope>
    <source>
        <strain evidence="4">SgZ-1</strain>
    </source>
</reference>
<evidence type="ECO:0000256" key="1">
    <source>
        <dbReference type="SAM" id="SignalP"/>
    </source>
</evidence>
<dbReference type="InterPro" id="IPR050553">
    <property type="entry name" value="Thioredoxin_ResA/DsbE_sf"/>
</dbReference>
<dbReference type="PANTHER" id="PTHR42852:SF18">
    <property type="entry name" value="CHROMOSOME UNDETERMINED SCAFFOLD_47, WHOLE GENOME SHOTGUN SEQUENCE"/>
    <property type="match status" value="1"/>
</dbReference>
<evidence type="ECO:0000313" key="3">
    <source>
        <dbReference type="EMBL" id="AMO37918.1"/>
    </source>
</evidence>
<dbReference type="InterPro" id="IPR013766">
    <property type="entry name" value="Thioredoxin_domain"/>
</dbReference>
<dbReference type="Proteomes" id="UP000036902">
    <property type="component" value="Chromosome"/>
</dbReference>
<dbReference type="InterPro" id="IPR013740">
    <property type="entry name" value="Redoxin"/>
</dbReference>
<dbReference type="SUPFAM" id="SSF52833">
    <property type="entry name" value="Thioredoxin-like"/>
    <property type="match status" value="1"/>
</dbReference>
<feature type="chain" id="PRO_5007798086" description="Thioredoxin domain-containing protein" evidence="1">
    <location>
        <begin position="28"/>
        <end position="165"/>
    </location>
</feature>
<feature type="domain" description="Thioredoxin" evidence="2">
    <location>
        <begin position="22"/>
        <end position="162"/>
    </location>
</feature>
<dbReference type="CDD" id="cd02966">
    <property type="entry name" value="TlpA_like_family"/>
    <property type="match status" value="1"/>
</dbReference>
<dbReference type="GO" id="GO:0016491">
    <property type="term" value="F:oxidoreductase activity"/>
    <property type="evidence" value="ECO:0007669"/>
    <property type="project" value="InterPro"/>
</dbReference>
<organism evidence="3 4">
    <name type="scientific">Thauera humireducens</name>
    <dbReference type="NCBI Taxonomy" id="1134435"/>
    <lineage>
        <taxon>Bacteria</taxon>
        <taxon>Pseudomonadati</taxon>
        <taxon>Pseudomonadota</taxon>
        <taxon>Betaproteobacteria</taxon>
        <taxon>Rhodocyclales</taxon>
        <taxon>Zoogloeaceae</taxon>
        <taxon>Thauera</taxon>
    </lineage>
</organism>
<keyword evidence="4" id="KW-1185">Reference proteome</keyword>